<dbReference type="OrthoDB" id="189619at2759"/>
<comment type="similarity">
    <text evidence="1">Belongs to the CapA family.</text>
</comment>
<dbReference type="SMART" id="SM00854">
    <property type="entry name" value="PGA_cap"/>
    <property type="match status" value="1"/>
</dbReference>
<dbReference type="PANTHER" id="PTHR33393">
    <property type="entry name" value="POLYGLUTAMINE SYNTHESIS ACCESSORY PROTEIN RV0574C-RELATED"/>
    <property type="match status" value="1"/>
</dbReference>
<accession>A0A8H3VVI4</accession>
<evidence type="ECO:0000259" key="2">
    <source>
        <dbReference type="SMART" id="SM00854"/>
    </source>
</evidence>
<gene>
    <name evidence="3" type="ORF">GQ607_017605</name>
</gene>
<protein>
    <recommendedName>
        <fullName evidence="2">Capsule synthesis protein CapA domain-containing protein</fullName>
    </recommendedName>
</protein>
<sequence>MSPGRVGSILGSLQDGLNRLASIMIILHSAQLAFPLASAASISNNAWSLVASGDLLGDVVTTNDSRAQALWDITRSADFAFFNMEGQLFRDADFTGYPSSENGGNNDYGNVGGGPTYDPSQASLLAGFGFNLASHANNHVWDYGFDGYHETRNNLEAANITSAGSGASLAEARNASFVQRGNTRLSLICAAGTHTPESVAGDGEPSDNLAPRPGVSALRTSLTTVVDGETFANILRIARAQGQSDLTDDVAEVTLYTGQSPMFWSSWRRAESNETTPKLDWNTNEDDFNGIIASIRDAKATSDATVFSLHVHESDLGAYDSIIPLPPASTVPASYITNISRSAIEAGADVVLVHGPHHLRGIEIYQGRPIFYSLGSFTYSLGLHFRGVSLPIEWDDGLITHTEFVDGTVNRIALYPTIHNQLTNDTSLADRTMPKLAPPAEAQRIFNYLQEVSRPFGTLISINGSTCYIHVSQ</sequence>
<name>A0A8H3VVI4_9PEZI</name>
<dbReference type="InterPro" id="IPR019079">
    <property type="entry name" value="Capsule_synth_CapA"/>
</dbReference>
<dbReference type="Proteomes" id="UP000434172">
    <property type="component" value="Unassembled WGS sequence"/>
</dbReference>
<dbReference type="EMBL" id="WOWK01000227">
    <property type="protein sequence ID" value="KAF0315165.1"/>
    <property type="molecule type" value="Genomic_DNA"/>
</dbReference>
<evidence type="ECO:0000313" key="4">
    <source>
        <dbReference type="Proteomes" id="UP000434172"/>
    </source>
</evidence>
<evidence type="ECO:0000313" key="3">
    <source>
        <dbReference type="EMBL" id="KAF0315165.1"/>
    </source>
</evidence>
<organism evidence="3 4">
    <name type="scientific">Colletotrichum asianum</name>
    <dbReference type="NCBI Taxonomy" id="702518"/>
    <lineage>
        <taxon>Eukaryota</taxon>
        <taxon>Fungi</taxon>
        <taxon>Dikarya</taxon>
        <taxon>Ascomycota</taxon>
        <taxon>Pezizomycotina</taxon>
        <taxon>Sordariomycetes</taxon>
        <taxon>Hypocreomycetidae</taxon>
        <taxon>Glomerellales</taxon>
        <taxon>Glomerellaceae</taxon>
        <taxon>Colletotrichum</taxon>
        <taxon>Colletotrichum gloeosporioides species complex</taxon>
    </lineage>
</organism>
<comment type="caution">
    <text evidence="3">The sequence shown here is derived from an EMBL/GenBank/DDBJ whole genome shotgun (WGS) entry which is preliminary data.</text>
</comment>
<dbReference type="PANTHER" id="PTHR33393:SF13">
    <property type="entry name" value="PGA BIOSYNTHESIS PROTEIN CAPA"/>
    <property type="match status" value="1"/>
</dbReference>
<dbReference type="InterPro" id="IPR052169">
    <property type="entry name" value="CW_Biosynth-Accessory"/>
</dbReference>
<dbReference type="Pfam" id="PF09587">
    <property type="entry name" value="PGA_cap"/>
    <property type="match status" value="1"/>
</dbReference>
<proteinExistence type="inferred from homology"/>
<keyword evidence="4" id="KW-1185">Reference proteome</keyword>
<reference evidence="3 4" key="1">
    <citation type="submission" date="2019-12" db="EMBL/GenBank/DDBJ databases">
        <title>A genome sequence resource for the geographically widespread anthracnose pathogen Colletotrichum asianum.</title>
        <authorList>
            <person name="Meng Y."/>
        </authorList>
    </citation>
    <scope>NUCLEOTIDE SEQUENCE [LARGE SCALE GENOMIC DNA]</scope>
    <source>
        <strain evidence="3 4">ICMP 18580</strain>
    </source>
</reference>
<evidence type="ECO:0000256" key="1">
    <source>
        <dbReference type="ARBA" id="ARBA00005662"/>
    </source>
</evidence>
<dbReference type="SUPFAM" id="SSF56300">
    <property type="entry name" value="Metallo-dependent phosphatases"/>
    <property type="match status" value="1"/>
</dbReference>
<feature type="domain" description="Capsule synthesis protein CapA" evidence="2">
    <location>
        <begin position="48"/>
        <end position="381"/>
    </location>
</feature>
<dbReference type="InterPro" id="IPR029052">
    <property type="entry name" value="Metallo-depent_PP-like"/>
</dbReference>
<dbReference type="AlphaFoldDB" id="A0A8H3VVI4"/>